<proteinExistence type="predicted"/>
<evidence type="ECO:0000313" key="1">
    <source>
        <dbReference type="EMBL" id="EUA44052.1"/>
    </source>
</evidence>
<accession>X8BIV8</accession>
<dbReference type="EMBL" id="JAOB01000040">
    <property type="protein sequence ID" value="EUA44052.1"/>
    <property type="molecule type" value="Genomic_DNA"/>
</dbReference>
<organism evidence="1">
    <name type="scientific">Mycobacterium xenopi 4042</name>
    <dbReference type="NCBI Taxonomy" id="1299334"/>
    <lineage>
        <taxon>Bacteria</taxon>
        <taxon>Bacillati</taxon>
        <taxon>Actinomycetota</taxon>
        <taxon>Actinomycetes</taxon>
        <taxon>Mycobacteriales</taxon>
        <taxon>Mycobacteriaceae</taxon>
        <taxon>Mycobacterium</taxon>
    </lineage>
</organism>
<name>X8BIV8_MYCXE</name>
<gene>
    <name evidence="1" type="ORF">I553_8386</name>
</gene>
<sequence length="49" mass="5192">MLAKAGTSDMALPNTCVGAVAGRMWPIHTTAPMPTVVCWAPPRASRRGR</sequence>
<protein>
    <submittedName>
        <fullName evidence="1">Uncharacterized protein</fullName>
    </submittedName>
</protein>
<reference evidence="1" key="1">
    <citation type="submission" date="2014-01" db="EMBL/GenBank/DDBJ databases">
        <authorList>
            <person name="Brown-Elliot B."/>
            <person name="Wallace R."/>
            <person name="Lenaerts A."/>
            <person name="Ordway D."/>
            <person name="DeGroote M.A."/>
            <person name="Parker T."/>
            <person name="Sizemore C."/>
            <person name="Tallon L.J."/>
            <person name="Sadzewicz L.K."/>
            <person name="Sengamalay N."/>
            <person name="Fraser C.M."/>
            <person name="Hine E."/>
            <person name="Shefchek K.A."/>
            <person name="Das S.P."/>
            <person name="Tettelin H."/>
        </authorList>
    </citation>
    <scope>NUCLEOTIDE SEQUENCE [LARGE SCALE GENOMIC DNA]</scope>
    <source>
        <strain evidence="1">4042</strain>
    </source>
</reference>
<comment type="caution">
    <text evidence="1">The sequence shown here is derived from an EMBL/GenBank/DDBJ whole genome shotgun (WGS) entry which is preliminary data.</text>
</comment>
<dbReference type="AlphaFoldDB" id="X8BIV8"/>